<organism evidence="2 3">
    <name type="scientific">Papiliotrema laurentii</name>
    <name type="common">Cryptococcus laurentii</name>
    <dbReference type="NCBI Taxonomy" id="5418"/>
    <lineage>
        <taxon>Eukaryota</taxon>
        <taxon>Fungi</taxon>
        <taxon>Dikarya</taxon>
        <taxon>Basidiomycota</taxon>
        <taxon>Agaricomycotina</taxon>
        <taxon>Tremellomycetes</taxon>
        <taxon>Tremellales</taxon>
        <taxon>Rhynchogastremaceae</taxon>
        <taxon>Papiliotrema</taxon>
    </lineage>
</organism>
<evidence type="ECO:0000313" key="3">
    <source>
        <dbReference type="Proteomes" id="UP001182556"/>
    </source>
</evidence>
<comment type="caution">
    <text evidence="2">The sequence shown here is derived from an EMBL/GenBank/DDBJ whole genome shotgun (WGS) entry which is preliminary data.</text>
</comment>
<gene>
    <name evidence="2" type="ORF">DB88DRAFT_470052</name>
</gene>
<dbReference type="EMBL" id="JAODAN010000001">
    <property type="protein sequence ID" value="KAK1927384.1"/>
    <property type="molecule type" value="Genomic_DNA"/>
</dbReference>
<name>A0AAD9L9J6_PAPLA</name>
<protein>
    <submittedName>
        <fullName evidence="2">Uncharacterized protein</fullName>
    </submittedName>
</protein>
<accession>A0AAD9L9J6</accession>
<dbReference type="Proteomes" id="UP001182556">
    <property type="component" value="Unassembled WGS sequence"/>
</dbReference>
<keyword evidence="3" id="KW-1185">Reference proteome</keyword>
<evidence type="ECO:0000256" key="1">
    <source>
        <dbReference type="SAM" id="MobiDB-lite"/>
    </source>
</evidence>
<feature type="compositionally biased region" description="Polar residues" evidence="1">
    <location>
        <begin position="195"/>
        <end position="205"/>
    </location>
</feature>
<dbReference type="AlphaFoldDB" id="A0AAD9L9J6"/>
<reference evidence="2" key="1">
    <citation type="submission" date="2023-02" db="EMBL/GenBank/DDBJ databases">
        <title>Identification and recombinant expression of a fungal hydrolase from Papiliotrema laurentii that hydrolyzes apple cutin and clears colloidal polyester polyurethane.</title>
        <authorList>
            <consortium name="DOE Joint Genome Institute"/>
            <person name="Roman V.A."/>
            <person name="Bojanowski C."/>
            <person name="Crable B.R."/>
            <person name="Wagner D.N."/>
            <person name="Hung C.S."/>
            <person name="Nadeau L.J."/>
            <person name="Schratz L."/>
            <person name="Haridas S."/>
            <person name="Pangilinan J."/>
            <person name="Lipzen A."/>
            <person name="Na H."/>
            <person name="Yan M."/>
            <person name="Ng V."/>
            <person name="Grigoriev I.V."/>
            <person name="Spatafora J.W."/>
            <person name="Barlow D."/>
            <person name="Biffinger J."/>
            <person name="Kelley-Loughnane N."/>
            <person name="Varaljay V.A."/>
            <person name="Crookes-Goodson W.J."/>
        </authorList>
    </citation>
    <scope>NUCLEOTIDE SEQUENCE</scope>
    <source>
        <strain evidence="2">5307AH</strain>
    </source>
</reference>
<sequence>MSASPSSNTSHHQGSASPPDIMKLVASTAFLSQAVASRKPSIHTNPLTALTLAGIIADQWPDFTNKWIDVLKDFATVQRTVLGANGAQRDLLSGAFQVTRRFLGSADIPGAPASLRSTDLEALYKSIKAEYEKDVPENSLFARHSTLAARAGEWVAAVEASGLSSPDVAGEASGAGGVPSQVKKGKEKEDGPSEASAQTSDTPGKSFSKILEHVGSILCGGKSRYTAIKLVAEHAETIPQYDRHYGEISHHSLLMIQGREKTSQLLAAVHDQTDVLSTLKNWIVDTPGYPSDIQITKATVRDALLSSWRRAAQSSKPKPETELAE</sequence>
<feature type="region of interest" description="Disordered" evidence="1">
    <location>
        <begin position="166"/>
        <end position="205"/>
    </location>
</feature>
<proteinExistence type="predicted"/>
<evidence type="ECO:0000313" key="2">
    <source>
        <dbReference type="EMBL" id="KAK1927384.1"/>
    </source>
</evidence>